<dbReference type="Proteomes" id="UP000662200">
    <property type="component" value="Unassembled WGS sequence"/>
</dbReference>
<dbReference type="PANTHER" id="PTHR48081:SF33">
    <property type="entry name" value="KYNURENINE FORMAMIDASE"/>
    <property type="match status" value="1"/>
</dbReference>
<feature type="region of interest" description="Disordered" evidence="2">
    <location>
        <begin position="255"/>
        <end position="282"/>
    </location>
</feature>
<dbReference type="EMBL" id="BMQC01000023">
    <property type="protein sequence ID" value="GGK42865.1"/>
    <property type="molecule type" value="Genomic_DNA"/>
</dbReference>
<dbReference type="Pfam" id="PF00326">
    <property type="entry name" value="Peptidase_S9"/>
    <property type="match status" value="1"/>
</dbReference>
<dbReference type="InterPro" id="IPR029058">
    <property type="entry name" value="AB_hydrolase_fold"/>
</dbReference>
<reference evidence="4" key="1">
    <citation type="journal article" date="2014" name="Int. J. Syst. Evol. Microbiol.">
        <title>Complete genome sequence of Corynebacterium casei LMG S-19264T (=DSM 44701T), isolated from a smear-ripened cheese.</title>
        <authorList>
            <consortium name="US DOE Joint Genome Institute (JGI-PGF)"/>
            <person name="Walter F."/>
            <person name="Albersmeier A."/>
            <person name="Kalinowski J."/>
            <person name="Ruckert C."/>
        </authorList>
    </citation>
    <scope>NUCLEOTIDE SEQUENCE</scope>
    <source>
        <strain evidence="4">JCM 3091</strain>
    </source>
</reference>
<evidence type="ECO:0000259" key="3">
    <source>
        <dbReference type="Pfam" id="PF00326"/>
    </source>
</evidence>
<name>A0A8J3FK58_9ACTN</name>
<dbReference type="RefSeq" id="WP_189115875.1">
    <property type="nucleotide sequence ID" value="NZ_BMQC01000023.1"/>
</dbReference>
<dbReference type="Gene3D" id="3.40.50.1820">
    <property type="entry name" value="alpha/beta hydrolase"/>
    <property type="match status" value="1"/>
</dbReference>
<dbReference type="PANTHER" id="PTHR48081">
    <property type="entry name" value="AB HYDROLASE SUPERFAMILY PROTEIN C4A8.06C"/>
    <property type="match status" value="1"/>
</dbReference>
<evidence type="ECO:0000256" key="2">
    <source>
        <dbReference type="SAM" id="MobiDB-lite"/>
    </source>
</evidence>
<feature type="domain" description="Peptidase S9 prolyl oligopeptidase catalytic" evidence="3">
    <location>
        <begin position="114"/>
        <end position="217"/>
    </location>
</feature>
<evidence type="ECO:0000313" key="4">
    <source>
        <dbReference type="EMBL" id="GGK42865.1"/>
    </source>
</evidence>
<dbReference type="InterPro" id="IPR050300">
    <property type="entry name" value="GDXG_lipolytic_enzyme"/>
</dbReference>
<reference evidence="4" key="2">
    <citation type="submission" date="2020-09" db="EMBL/GenBank/DDBJ databases">
        <authorList>
            <person name="Sun Q."/>
            <person name="Ohkuma M."/>
        </authorList>
    </citation>
    <scope>NUCLEOTIDE SEQUENCE</scope>
    <source>
        <strain evidence="4">JCM 3091</strain>
    </source>
</reference>
<sequence>MAEDSRSVLTRAAPAADLTLAYGPHADQVLDLRMPRDGRGAPVVAVLHGGFWRPQYDRAHVGPLAHDLAGRGWPVAVLEYRRTGWADTAADVAAGLAALPSLAGPPLVRAGVPAPEGVLLLGHSAGGHLALWAAVEHPAAVRGALALAPVADLAEAHRLDLDGGAVADLLGGGPAEVPDRYAAADPLRRPRPHRVTLVHGAADRQVPVAQSRRYAAAHGVPLVELAGVAHFDLIDPRAAAWPAVCAALAALADAPDRPPGAAPAGPGAAQAPVDPASLRRSR</sequence>
<protein>
    <submittedName>
        <fullName evidence="4">Lipase</fullName>
    </submittedName>
</protein>
<comment type="caution">
    <text evidence="4">The sequence shown here is derived from an EMBL/GenBank/DDBJ whole genome shotgun (WGS) entry which is preliminary data.</text>
</comment>
<dbReference type="InterPro" id="IPR001375">
    <property type="entry name" value="Peptidase_S9_cat"/>
</dbReference>
<dbReference type="SUPFAM" id="SSF53474">
    <property type="entry name" value="alpha/beta-Hydrolases"/>
    <property type="match status" value="1"/>
</dbReference>
<proteinExistence type="predicted"/>
<accession>A0A8J3FK58</accession>
<organism evidence="4 5">
    <name type="scientific">Pilimelia terevasa</name>
    <dbReference type="NCBI Taxonomy" id="53372"/>
    <lineage>
        <taxon>Bacteria</taxon>
        <taxon>Bacillati</taxon>
        <taxon>Actinomycetota</taxon>
        <taxon>Actinomycetes</taxon>
        <taxon>Micromonosporales</taxon>
        <taxon>Micromonosporaceae</taxon>
        <taxon>Pilimelia</taxon>
    </lineage>
</organism>
<keyword evidence="5" id="KW-1185">Reference proteome</keyword>
<feature type="compositionally biased region" description="Low complexity" evidence="2">
    <location>
        <begin position="262"/>
        <end position="276"/>
    </location>
</feature>
<dbReference type="GO" id="GO:0008236">
    <property type="term" value="F:serine-type peptidase activity"/>
    <property type="evidence" value="ECO:0007669"/>
    <property type="project" value="InterPro"/>
</dbReference>
<dbReference type="GO" id="GO:0006508">
    <property type="term" value="P:proteolysis"/>
    <property type="evidence" value="ECO:0007669"/>
    <property type="project" value="InterPro"/>
</dbReference>
<dbReference type="AlphaFoldDB" id="A0A8J3FK58"/>
<keyword evidence="1" id="KW-0378">Hydrolase</keyword>
<evidence type="ECO:0000256" key="1">
    <source>
        <dbReference type="ARBA" id="ARBA00022801"/>
    </source>
</evidence>
<gene>
    <name evidence="4" type="ORF">GCM10010124_39610</name>
</gene>
<evidence type="ECO:0000313" key="5">
    <source>
        <dbReference type="Proteomes" id="UP000662200"/>
    </source>
</evidence>